<dbReference type="SUPFAM" id="SSF54373">
    <property type="entry name" value="FAD-linked reductases, C-terminal domain"/>
    <property type="match status" value="1"/>
</dbReference>
<evidence type="ECO:0000256" key="6">
    <source>
        <dbReference type="ARBA" id="ARBA00023002"/>
    </source>
</evidence>
<organism evidence="13 14">
    <name type="scientific">Roridomyces roridus</name>
    <dbReference type="NCBI Taxonomy" id="1738132"/>
    <lineage>
        <taxon>Eukaryota</taxon>
        <taxon>Fungi</taxon>
        <taxon>Dikarya</taxon>
        <taxon>Basidiomycota</taxon>
        <taxon>Agaricomycotina</taxon>
        <taxon>Agaricomycetes</taxon>
        <taxon>Agaricomycetidae</taxon>
        <taxon>Agaricales</taxon>
        <taxon>Marasmiineae</taxon>
        <taxon>Mycenaceae</taxon>
        <taxon>Roridomyces</taxon>
    </lineage>
</organism>
<dbReference type="Proteomes" id="UP001221142">
    <property type="component" value="Unassembled WGS sequence"/>
</dbReference>
<dbReference type="SUPFAM" id="SSF51905">
    <property type="entry name" value="FAD/NAD(P)-binding domain"/>
    <property type="match status" value="1"/>
</dbReference>
<evidence type="ECO:0000259" key="12">
    <source>
        <dbReference type="PROSITE" id="PS00624"/>
    </source>
</evidence>
<feature type="binding site" evidence="9">
    <location>
        <begin position="537"/>
        <end position="538"/>
    </location>
    <ligand>
        <name>FAD</name>
        <dbReference type="ChEBI" id="CHEBI:57692"/>
    </ligand>
</feature>
<proteinExistence type="inferred from homology"/>
<feature type="active site" description="Proton donor" evidence="8">
    <location>
        <position position="538"/>
    </location>
</feature>
<evidence type="ECO:0000256" key="10">
    <source>
        <dbReference type="RuleBase" id="RU003968"/>
    </source>
</evidence>
<evidence type="ECO:0000313" key="13">
    <source>
        <dbReference type="EMBL" id="KAJ7635369.1"/>
    </source>
</evidence>
<keyword evidence="4" id="KW-0732">Signal</keyword>
<dbReference type="EMBL" id="JARKIF010000007">
    <property type="protein sequence ID" value="KAJ7635369.1"/>
    <property type="molecule type" value="Genomic_DNA"/>
</dbReference>
<comment type="similarity">
    <text evidence="2 10">Belongs to the GMC oxidoreductase family.</text>
</comment>
<dbReference type="InterPro" id="IPR012132">
    <property type="entry name" value="GMC_OxRdtase"/>
</dbReference>
<keyword evidence="7" id="KW-0325">Glycoprotein</keyword>
<dbReference type="InterPro" id="IPR036188">
    <property type="entry name" value="FAD/NAD-bd_sf"/>
</dbReference>
<feature type="domain" description="Glucose-methanol-choline oxidoreductase N-terminal" evidence="11">
    <location>
        <begin position="85"/>
        <end position="108"/>
    </location>
</feature>
<dbReference type="Pfam" id="PF00732">
    <property type="entry name" value="GMC_oxred_N"/>
    <property type="match status" value="1"/>
</dbReference>
<dbReference type="PROSITE" id="PS00623">
    <property type="entry name" value="GMC_OXRED_1"/>
    <property type="match status" value="1"/>
</dbReference>
<comment type="cofactor">
    <cofactor evidence="1 9">
        <name>FAD</name>
        <dbReference type="ChEBI" id="CHEBI:57692"/>
    </cofactor>
</comment>
<dbReference type="PANTHER" id="PTHR11552">
    <property type="entry name" value="GLUCOSE-METHANOL-CHOLINE GMC OXIDOREDUCTASE"/>
    <property type="match status" value="1"/>
</dbReference>
<dbReference type="PIRSF" id="PIRSF000137">
    <property type="entry name" value="Alcohol_oxidase"/>
    <property type="match status" value="1"/>
</dbReference>
<evidence type="ECO:0000256" key="2">
    <source>
        <dbReference type="ARBA" id="ARBA00010790"/>
    </source>
</evidence>
<keyword evidence="5 9" id="KW-0274">FAD</keyword>
<dbReference type="Gene3D" id="3.50.50.60">
    <property type="entry name" value="FAD/NAD(P)-binding domain"/>
    <property type="match status" value="1"/>
</dbReference>
<dbReference type="InterPro" id="IPR007867">
    <property type="entry name" value="GMC_OxRtase_C"/>
</dbReference>
<name>A0AAD7C0B5_9AGAR</name>
<dbReference type="Pfam" id="PF05199">
    <property type="entry name" value="GMC_oxred_C"/>
    <property type="match status" value="1"/>
</dbReference>
<evidence type="ECO:0000256" key="9">
    <source>
        <dbReference type="PIRSR" id="PIRSR000137-2"/>
    </source>
</evidence>
<protein>
    <submittedName>
        <fullName evidence="13">GMC oxidoreductase</fullName>
    </submittedName>
</protein>
<sequence length="601" mass="66105">MSHQSEFDYVIVGGGTAGLVLASRLTEDPSVSVIVLEAGEPNIAQPEIMMPAQYAMTFGNPKFDWAFTTVKQKFSNDREVIWSRGKGLGGSSGLNFYAWIKPPAADIDAFEKLGNPGWNWVEFLKYTKKSETFHPPTEPQPDAVPQTWDASIRGTDGPIHTTIPVHHHVLDDLFQGTMENLGVPRVEDPYGGNITGRWLANANLDPKDWTRSYATTGYYLPARERPNLTVITEATVARVLFNEKHSEKPLTASGVEYLHAGKKCTVNAKREVILCAGAIKSPQILELSGIGRPEILSNIGVETKIELPGVGENVQEHSFIGVSYEIAGSPPTLDSFRDPTYAAEAKKLYEQGLGPQRAGLSSFSFLPLSTVNPHEAPALIDALDANLEKQKQAGSVPKWLKEQWELQMSVLKDDGLPDIELLLFPGHLTLCWLMLVQAAPEQGKTYMTAILILQHPFSRGTIHATSTDPTANPAIDPHYFENDFDLELLVQGVKYTRKLAQTEPFKSAVVKEADPGAECVTDEQIREYIKNLHGTAWHALGSCSMLPRSKNGVVDPELKVYGTTNLRVVDLSVVPLHIAAHTQTTVYVIAEKAADIIRGRK</sequence>
<dbReference type="GO" id="GO:0050660">
    <property type="term" value="F:flavin adenine dinucleotide binding"/>
    <property type="evidence" value="ECO:0007669"/>
    <property type="project" value="InterPro"/>
</dbReference>
<dbReference type="AlphaFoldDB" id="A0AAD7C0B5"/>
<feature type="binding site" evidence="9">
    <location>
        <position position="236"/>
    </location>
    <ligand>
        <name>FAD</name>
        <dbReference type="ChEBI" id="CHEBI:57692"/>
    </ligand>
</feature>
<evidence type="ECO:0000256" key="3">
    <source>
        <dbReference type="ARBA" id="ARBA00022630"/>
    </source>
</evidence>
<keyword evidence="14" id="KW-1185">Reference proteome</keyword>
<evidence type="ECO:0000256" key="5">
    <source>
        <dbReference type="ARBA" id="ARBA00022827"/>
    </source>
</evidence>
<gene>
    <name evidence="13" type="ORF">FB45DRAFT_790937</name>
</gene>
<evidence type="ECO:0000259" key="11">
    <source>
        <dbReference type="PROSITE" id="PS00623"/>
    </source>
</evidence>
<dbReference type="Gene3D" id="3.30.560.10">
    <property type="entry name" value="Glucose Oxidase, domain 3"/>
    <property type="match status" value="1"/>
</dbReference>
<evidence type="ECO:0000256" key="8">
    <source>
        <dbReference type="PIRSR" id="PIRSR000137-1"/>
    </source>
</evidence>
<keyword evidence="3 10" id="KW-0285">Flavoprotein</keyword>
<dbReference type="GO" id="GO:0016614">
    <property type="term" value="F:oxidoreductase activity, acting on CH-OH group of donors"/>
    <property type="evidence" value="ECO:0007669"/>
    <property type="project" value="InterPro"/>
</dbReference>
<keyword evidence="6" id="KW-0560">Oxidoreductase</keyword>
<feature type="domain" description="Glucose-methanol-choline oxidoreductase N-terminal" evidence="12">
    <location>
        <begin position="277"/>
        <end position="291"/>
    </location>
</feature>
<evidence type="ECO:0000256" key="7">
    <source>
        <dbReference type="ARBA" id="ARBA00023180"/>
    </source>
</evidence>
<feature type="active site" description="Proton acceptor" evidence="8">
    <location>
        <position position="581"/>
    </location>
</feature>
<comment type="caution">
    <text evidence="13">The sequence shown here is derived from an EMBL/GenBank/DDBJ whole genome shotgun (WGS) entry which is preliminary data.</text>
</comment>
<evidence type="ECO:0000256" key="4">
    <source>
        <dbReference type="ARBA" id="ARBA00022729"/>
    </source>
</evidence>
<dbReference type="PROSITE" id="PS00624">
    <property type="entry name" value="GMC_OXRED_2"/>
    <property type="match status" value="1"/>
</dbReference>
<evidence type="ECO:0000313" key="14">
    <source>
        <dbReference type="Proteomes" id="UP001221142"/>
    </source>
</evidence>
<dbReference type="PANTHER" id="PTHR11552:SF201">
    <property type="entry name" value="GLUCOSE-METHANOL-CHOLINE OXIDOREDUCTASE N-TERMINAL DOMAIN-CONTAINING PROTEIN"/>
    <property type="match status" value="1"/>
</dbReference>
<evidence type="ECO:0000256" key="1">
    <source>
        <dbReference type="ARBA" id="ARBA00001974"/>
    </source>
</evidence>
<dbReference type="InterPro" id="IPR000172">
    <property type="entry name" value="GMC_OxRdtase_N"/>
</dbReference>
<accession>A0AAD7C0B5</accession>
<reference evidence="13" key="1">
    <citation type="submission" date="2023-03" db="EMBL/GenBank/DDBJ databases">
        <title>Massive genome expansion in bonnet fungi (Mycena s.s.) driven by repeated elements and novel gene families across ecological guilds.</title>
        <authorList>
            <consortium name="Lawrence Berkeley National Laboratory"/>
            <person name="Harder C.B."/>
            <person name="Miyauchi S."/>
            <person name="Viragh M."/>
            <person name="Kuo A."/>
            <person name="Thoen E."/>
            <person name="Andreopoulos B."/>
            <person name="Lu D."/>
            <person name="Skrede I."/>
            <person name="Drula E."/>
            <person name="Henrissat B."/>
            <person name="Morin E."/>
            <person name="Kohler A."/>
            <person name="Barry K."/>
            <person name="LaButti K."/>
            <person name="Morin E."/>
            <person name="Salamov A."/>
            <person name="Lipzen A."/>
            <person name="Mereny Z."/>
            <person name="Hegedus B."/>
            <person name="Baldrian P."/>
            <person name="Stursova M."/>
            <person name="Weitz H."/>
            <person name="Taylor A."/>
            <person name="Grigoriev I.V."/>
            <person name="Nagy L.G."/>
            <person name="Martin F."/>
            <person name="Kauserud H."/>
        </authorList>
    </citation>
    <scope>NUCLEOTIDE SEQUENCE</scope>
    <source>
        <strain evidence="13">9284</strain>
    </source>
</reference>